<protein>
    <recommendedName>
        <fullName evidence="2">PiggyBac transposable element-derived protein 4 C-terminal zinc-ribbon domain-containing protein</fullName>
    </recommendedName>
</protein>
<proteinExistence type="predicted"/>
<name>A0A8D9B9W5_9HEMI</name>
<reference evidence="1" key="1">
    <citation type="submission" date="2021-05" db="EMBL/GenBank/DDBJ databases">
        <authorList>
            <person name="Alioto T."/>
            <person name="Alioto T."/>
            <person name="Gomez Garrido J."/>
        </authorList>
    </citation>
    <scope>NUCLEOTIDE SEQUENCE</scope>
</reference>
<evidence type="ECO:0008006" key="2">
    <source>
        <dbReference type="Google" id="ProtNLM"/>
    </source>
</evidence>
<sequence>MCSVVSLHNIMAFVRYLVFLFKTVDRYLLGKSLGGVLEEDNLDIEEFGVVEPSFPNTSKSSNLKKRCHLCPNKIARKTKTLCGKCEKNICSEHSQVVCLGCM</sequence>
<organism evidence="1">
    <name type="scientific">Cacopsylla melanoneura</name>
    <dbReference type="NCBI Taxonomy" id="428564"/>
    <lineage>
        <taxon>Eukaryota</taxon>
        <taxon>Metazoa</taxon>
        <taxon>Ecdysozoa</taxon>
        <taxon>Arthropoda</taxon>
        <taxon>Hexapoda</taxon>
        <taxon>Insecta</taxon>
        <taxon>Pterygota</taxon>
        <taxon>Neoptera</taxon>
        <taxon>Paraneoptera</taxon>
        <taxon>Hemiptera</taxon>
        <taxon>Sternorrhyncha</taxon>
        <taxon>Psylloidea</taxon>
        <taxon>Psyllidae</taxon>
        <taxon>Psyllinae</taxon>
        <taxon>Cacopsylla</taxon>
    </lineage>
</organism>
<accession>A0A8D9B9W5</accession>
<evidence type="ECO:0000313" key="1">
    <source>
        <dbReference type="EMBL" id="CAG6779357.1"/>
    </source>
</evidence>
<dbReference type="EMBL" id="HBUF01613645">
    <property type="protein sequence ID" value="CAG6779357.1"/>
    <property type="molecule type" value="Transcribed_RNA"/>
</dbReference>
<dbReference type="AlphaFoldDB" id="A0A8D9B9W5"/>